<dbReference type="Proteomes" id="UP000299102">
    <property type="component" value="Unassembled WGS sequence"/>
</dbReference>
<feature type="region of interest" description="Disordered" evidence="1">
    <location>
        <begin position="1"/>
        <end position="21"/>
    </location>
</feature>
<feature type="compositionally biased region" description="Polar residues" evidence="1">
    <location>
        <begin position="1"/>
        <end position="15"/>
    </location>
</feature>
<accession>A0A4C1ZUN3</accession>
<sequence>MRSRRSTLASPSPSELVTDRKVASRNRYTGIKTKVAGDVSVRSRLAAYDADPNTHNRTFHFDSDVKR</sequence>
<name>A0A4C1ZUN3_EUMVA</name>
<protein>
    <submittedName>
        <fullName evidence="2">Uncharacterized protein</fullName>
    </submittedName>
</protein>
<dbReference type="AlphaFoldDB" id="A0A4C1ZUN3"/>
<proteinExistence type="predicted"/>
<gene>
    <name evidence="2" type="ORF">EVAR_37377_1</name>
</gene>
<evidence type="ECO:0000313" key="2">
    <source>
        <dbReference type="EMBL" id="GBP90317.1"/>
    </source>
</evidence>
<organism evidence="2 3">
    <name type="scientific">Eumeta variegata</name>
    <name type="common">Bagworm moth</name>
    <name type="synonym">Eumeta japonica</name>
    <dbReference type="NCBI Taxonomy" id="151549"/>
    <lineage>
        <taxon>Eukaryota</taxon>
        <taxon>Metazoa</taxon>
        <taxon>Ecdysozoa</taxon>
        <taxon>Arthropoda</taxon>
        <taxon>Hexapoda</taxon>
        <taxon>Insecta</taxon>
        <taxon>Pterygota</taxon>
        <taxon>Neoptera</taxon>
        <taxon>Endopterygota</taxon>
        <taxon>Lepidoptera</taxon>
        <taxon>Glossata</taxon>
        <taxon>Ditrysia</taxon>
        <taxon>Tineoidea</taxon>
        <taxon>Psychidae</taxon>
        <taxon>Oiketicinae</taxon>
        <taxon>Eumeta</taxon>
    </lineage>
</organism>
<dbReference type="EMBL" id="BGZK01002076">
    <property type="protein sequence ID" value="GBP90317.1"/>
    <property type="molecule type" value="Genomic_DNA"/>
</dbReference>
<keyword evidence="3" id="KW-1185">Reference proteome</keyword>
<comment type="caution">
    <text evidence="2">The sequence shown here is derived from an EMBL/GenBank/DDBJ whole genome shotgun (WGS) entry which is preliminary data.</text>
</comment>
<reference evidence="2 3" key="1">
    <citation type="journal article" date="2019" name="Commun. Biol.">
        <title>The bagworm genome reveals a unique fibroin gene that provides high tensile strength.</title>
        <authorList>
            <person name="Kono N."/>
            <person name="Nakamura H."/>
            <person name="Ohtoshi R."/>
            <person name="Tomita M."/>
            <person name="Numata K."/>
            <person name="Arakawa K."/>
        </authorList>
    </citation>
    <scope>NUCLEOTIDE SEQUENCE [LARGE SCALE GENOMIC DNA]</scope>
</reference>
<evidence type="ECO:0000313" key="3">
    <source>
        <dbReference type="Proteomes" id="UP000299102"/>
    </source>
</evidence>
<evidence type="ECO:0000256" key="1">
    <source>
        <dbReference type="SAM" id="MobiDB-lite"/>
    </source>
</evidence>